<evidence type="ECO:0000256" key="2">
    <source>
        <dbReference type="SAM" id="Phobius"/>
    </source>
</evidence>
<evidence type="ECO:0000313" key="3">
    <source>
        <dbReference type="EMBL" id="MBO3085547.1"/>
    </source>
</evidence>
<dbReference type="Gene3D" id="2.80.10.50">
    <property type="match status" value="2"/>
</dbReference>
<sequence length="528" mass="56134">MRDAVRALQDRTGGADRDRGVALLTALLMIMIMSALSVLVLGLVVSQVKPTHFSEKSTRTIFAAEAGVEASLARIRTAVAVADFTGNVYGDPKKLPCTLTGAVDTAASGTTYDVTIQYFKEDPAGRSAGWRATNALPCSNGLGTNAQLPSYAYISSHGQAVSSARVKSDMADRSIAMIYQFSTTTTNVAGGRIYSYVANSSTAQFCLRAEGLTDGSTIKYRPVGTCGTNALEDYELWVYDTDYTIKLASSTLTANTLCLTTIGSDIKLKSCASPTYEQLWSWHEAGKATWQGQDSGKADSGRCLGSPKTSGTPGDGDLLKLTSGCADNQPYGSFSPDPAVGPGAASVNTHQIVNYLEFGRCFDVTDETTSRPFLISYPCKQDPPAGAALKWNHKWFYNEPLVGTTAPKQLIYIYNAAGTQYCLQSPAAQSTPSGYAGIGVGFYPVITTSCNLATPASQWIRHTATGNKTTSWTIQDSTGRCVAASGGRYNGNWTSLVMATCDGSTAQKWNAPAENVEAEVGNYLEETS</sequence>
<organism evidence="3 4">
    <name type="scientific">Cellulomonas fengjieae</name>
    <dbReference type="NCBI Taxonomy" id="2819978"/>
    <lineage>
        <taxon>Bacteria</taxon>
        <taxon>Bacillati</taxon>
        <taxon>Actinomycetota</taxon>
        <taxon>Actinomycetes</taxon>
        <taxon>Micrococcales</taxon>
        <taxon>Cellulomonadaceae</taxon>
        <taxon>Cellulomonas</taxon>
    </lineage>
</organism>
<accession>A0ABS3SIS0</accession>
<evidence type="ECO:0000256" key="1">
    <source>
        <dbReference type="SAM" id="MobiDB-lite"/>
    </source>
</evidence>
<dbReference type="SUPFAM" id="SSF50370">
    <property type="entry name" value="Ricin B-like lectins"/>
    <property type="match status" value="2"/>
</dbReference>
<dbReference type="PROSITE" id="PS50231">
    <property type="entry name" value="RICIN_B_LECTIN"/>
    <property type="match status" value="2"/>
</dbReference>
<gene>
    <name evidence="3" type="ORF">J4035_12960</name>
</gene>
<comment type="caution">
    <text evidence="3">The sequence shown here is derived from an EMBL/GenBank/DDBJ whole genome shotgun (WGS) entry which is preliminary data.</text>
</comment>
<keyword evidence="2" id="KW-1133">Transmembrane helix</keyword>
<evidence type="ECO:0000313" key="4">
    <source>
        <dbReference type="Proteomes" id="UP000678317"/>
    </source>
</evidence>
<reference evidence="3 4" key="1">
    <citation type="submission" date="2021-03" db="EMBL/GenBank/DDBJ databases">
        <title>novel species in genus Cellulomonas.</title>
        <authorList>
            <person name="Zhang G."/>
        </authorList>
    </citation>
    <scope>NUCLEOTIDE SEQUENCE [LARGE SCALE GENOMIC DNA]</scope>
    <source>
        <strain evidence="4">zg-ZUI188</strain>
    </source>
</reference>
<dbReference type="InterPro" id="IPR035992">
    <property type="entry name" value="Ricin_B-like_lectins"/>
</dbReference>
<feature type="region of interest" description="Disordered" evidence="1">
    <location>
        <begin position="290"/>
        <end position="315"/>
    </location>
</feature>
<dbReference type="RefSeq" id="WP_208289884.1">
    <property type="nucleotide sequence ID" value="NZ_CP074404.1"/>
</dbReference>
<keyword evidence="4" id="KW-1185">Reference proteome</keyword>
<feature type="transmembrane region" description="Helical" evidence="2">
    <location>
        <begin position="21"/>
        <end position="45"/>
    </location>
</feature>
<dbReference type="Proteomes" id="UP000678317">
    <property type="component" value="Unassembled WGS sequence"/>
</dbReference>
<keyword evidence="2" id="KW-0812">Transmembrane</keyword>
<protein>
    <submittedName>
        <fullName evidence="3">RICIN domain-containing protein</fullName>
    </submittedName>
</protein>
<proteinExistence type="predicted"/>
<name>A0ABS3SIS0_9CELL</name>
<dbReference type="CDD" id="cd00161">
    <property type="entry name" value="beta-trefoil_Ricin-like"/>
    <property type="match status" value="1"/>
</dbReference>
<keyword evidence="2" id="KW-0472">Membrane</keyword>
<dbReference type="EMBL" id="JAGFBM010000007">
    <property type="protein sequence ID" value="MBO3085547.1"/>
    <property type="molecule type" value="Genomic_DNA"/>
</dbReference>